<feature type="transmembrane region" description="Helical" evidence="1">
    <location>
        <begin position="203"/>
        <end position="221"/>
    </location>
</feature>
<dbReference type="EMBL" id="VZBQ01000117">
    <property type="protein sequence ID" value="MQN90175.1"/>
    <property type="molecule type" value="Genomic_DNA"/>
</dbReference>
<dbReference type="Proteomes" id="UP000420635">
    <property type="component" value="Unassembled WGS sequence"/>
</dbReference>
<feature type="transmembrane region" description="Helical" evidence="1">
    <location>
        <begin position="154"/>
        <end position="173"/>
    </location>
</feature>
<evidence type="ECO:0000256" key="1">
    <source>
        <dbReference type="SAM" id="Phobius"/>
    </source>
</evidence>
<feature type="transmembrane region" description="Helical" evidence="1">
    <location>
        <begin position="228"/>
        <end position="247"/>
    </location>
</feature>
<sequence length="521" mass="59303">MNQKLLKSHTILAICILILSIIPVVAIGPYLHQFADDYVFGAPVYKAWTATHSFGACIQAAWAESMHIYQTWQGTYSACFLMALQPGIFGKYWLVPIILLGSLILSTYTLGYTILRRLLHISKLEYTFISTLFVLMTVQFVWSFYDAFCWYNGAMYYTLYYSISLFLASLLIEFHLTKSIIAKIIITLVSAALAIFIAGGNFVTGLGMPAILFMAIVWMWVERKKTPFFLLSILIIYACAFAFSVFAPGNTVRQSTVTSQPNVVSAFFIAIAKGIEFLADAIKITEILMFTILIPFLARLAKASHFRFSHPWLYLLISFLLYCAFFFPNSYAMGTKGADRTQNVYFYVHLWMICFNIYYLSGALQRRAADLEPISVAIVNLKEAIRLKYNKYFRWLPVYYWLVLVLSITAKPTTTNRTLSLLRRGTAQKFDLEMQQREIAVKQSKADHLVLNPLTVKMPSDAFHDITIYPGYWINRGMANYYGKKTVVALPFDDGEETPAKLLKRCRDEVGPGGMTFIEGK</sequence>
<dbReference type="EMBL" id="JAPDUS010000012">
    <property type="protein sequence ID" value="MCW4093587.1"/>
    <property type="molecule type" value="Genomic_DNA"/>
</dbReference>
<feature type="transmembrane region" description="Helical" evidence="1">
    <location>
        <begin position="344"/>
        <end position="361"/>
    </location>
</feature>
<accession>A0A646HNH9</accession>
<feature type="transmembrane region" description="Helical" evidence="1">
    <location>
        <begin position="124"/>
        <end position="142"/>
    </location>
</feature>
<feature type="transmembrane region" description="Helical" evidence="1">
    <location>
        <begin position="180"/>
        <end position="197"/>
    </location>
</feature>
<organism evidence="3 4">
    <name type="scientific">Segatella copri</name>
    <dbReference type="NCBI Taxonomy" id="165179"/>
    <lineage>
        <taxon>Bacteria</taxon>
        <taxon>Pseudomonadati</taxon>
        <taxon>Bacteroidota</taxon>
        <taxon>Bacteroidia</taxon>
        <taxon>Bacteroidales</taxon>
        <taxon>Prevotellaceae</taxon>
        <taxon>Segatella</taxon>
    </lineage>
</organism>
<evidence type="ECO:0000313" key="4">
    <source>
        <dbReference type="Proteomes" id="UP000420635"/>
    </source>
</evidence>
<reference evidence="3" key="3">
    <citation type="submission" date="2022-12" db="EMBL/GenBank/DDBJ databases">
        <title>Distinct polysaccharide growth profiles of human intestinal Prevotella copri isolates.</title>
        <authorList>
            <person name="Fehlner-Peach H."/>
            <person name="Magnabosco C."/>
            <person name="Raghavan V."/>
            <person name="Scher J.U."/>
            <person name="Tett A."/>
            <person name="Cox L.M."/>
            <person name="Gottsegen C."/>
            <person name="Watters A."/>
            <person name="Wiltshire- Gordon J.D."/>
            <person name="Segata N."/>
            <person name="Bonneau R."/>
            <person name="Littman D.R."/>
        </authorList>
    </citation>
    <scope>NUCLEOTIDE SEQUENCE</scope>
    <source>
        <strain evidence="3">IP54</strain>
    </source>
</reference>
<name>A0A646HNH9_9BACT</name>
<feature type="transmembrane region" description="Helical" evidence="1">
    <location>
        <begin position="312"/>
        <end position="332"/>
    </location>
</feature>
<keyword evidence="1" id="KW-0812">Transmembrane</keyword>
<proteinExistence type="predicted"/>
<dbReference type="AlphaFoldDB" id="A0A646HNH9"/>
<dbReference type="Proteomes" id="UP001209074">
    <property type="component" value="Unassembled WGS sequence"/>
</dbReference>
<dbReference type="Pfam" id="PF19528">
    <property type="entry name" value="DUF6056"/>
    <property type="match status" value="1"/>
</dbReference>
<feature type="transmembrane region" description="Helical" evidence="1">
    <location>
        <begin position="12"/>
        <end position="31"/>
    </location>
</feature>
<feature type="transmembrane region" description="Helical" evidence="1">
    <location>
        <begin position="92"/>
        <end position="112"/>
    </location>
</feature>
<evidence type="ECO:0000313" key="2">
    <source>
        <dbReference type="EMBL" id="MCW4093587.1"/>
    </source>
</evidence>
<dbReference type="InterPro" id="IPR045691">
    <property type="entry name" value="DUF6056"/>
</dbReference>
<comment type="caution">
    <text evidence="3">The sequence shown here is derived from an EMBL/GenBank/DDBJ whole genome shotgun (WGS) entry which is preliminary data.</text>
</comment>
<feature type="transmembrane region" description="Helical" evidence="1">
    <location>
        <begin position="281"/>
        <end position="300"/>
    </location>
</feature>
<keyword evidence="1" id="KW-1133">Transmembrane helix</keyword>
<reference evidence="4" key="1">
    <citation type="submission" date="2019-09" db="EMBL/GenBank/DDBJ databases">
        <title>Distinct polysaccharide growth profiles of human intestinal Prevotella copri isolates.</title>
        <authorList>
            <person name="Fehlner-Peach H."/>
            <person name="Magnabosco C."/>
            <person name="Raghavan V."/>
            <person name="Scher J.U."/>
            <person name="Tett A."/>
            <person name="Cox L.M."/>
            <person name="Gottsegen C."/>
            <person name="Watters A."/>
            <person name="Wiltshire- Gordon J.D."/>
            <person name="Segata N."/>
            <person name="Bonneau R."/>
            <person name="Littman D.R."/>
        </authorList>
    </citation>
    <scope>NUCLEOTIDE SEQUENCE [LARGE SCALE GENOMIC DNA]</scope>
    <source>
        <strain evidence="4">iP54</strain>
    </source>
</reference>
<reference evidence="2" key="2">
    <citation type="submission" date="2022-11" db="EMBL/GenBank/DDBJ databases">
        <title>Genomic repertoires linked with pathogenic potency of arthritogenic Prevotella copri isolated from the gut of rheumatoid arthritis patients.</title>
        <authorList>
            <person name="Nii T."/>
            <person name="Maeda Y."/>
            <person name="Motooka D."/>
            <person name="Naito M."/>
            <person name="Matsumoto Y."/>
            <person name="Ogawa T."/>
            <person name="Oguro-Igashira E."/>
            <person name="Kishikawa T."/>
            <person name="Yamashita M."/>
            <person name="Koizumi S."/>
            <person name="Kurakawa T."/>
            <person name="Okumura R."/>
            <person name="Kayama H."/>
            <person name="Murakami M."/>
            <person name="Sakaguchi T."/>
            <person name="Das B."/>
            <person name="Nakamura S."/>
            <person name="Okada Y."/>
            <person name="Kumanogoh A."/>
            <person name="Takeda K."/>
        </authorList>
    </citation>
    <scope>NUCLEOTIDE SEQUENCE</scope>
    <source>
        <strain evidence="2">N016-13</strain>
    </source>
</reference>
<dbReference type="RefSeq" id="WP_153114358.1">
    <property type="nucleotide sequence ID" value="NZ_JAPDUQ010000001.1"/>
</dbReference>
<keyword evidence="1" id="KW-0472">Membrane</keyword>
<evidence type="ECO:0000313" key="3">
    <source>
        <dbReference type="EMBL" id="MQN90175.1"/>
    </source>
</evidence>
<gene>
    <name evidence="3" type="ORF">F7D59_10025</name>
    <name evidence="2" type="ORF">ONT05_08455</name>
</gene>
<protein>
    <submittedName>
        <fullName evidence="2">DUF6056 family protein</fullName>
    </submittedName>
</protein>
<feature type="transmembrane region" description="Helical" evidence="1">
    <location>
        <begin position="392"/>
        <end position="410"/>
    </location>
</feature>